<dbReference type="SUPFAM" id="SSF46785">
    <property type="entry name" value="Winged helix' DNA-binding domain"/>
    <property type="match status" value="1"/>
</dbReference>
<proteinExistence type="predicted"/>
<dbReference type="GO" id="GO:0003700">
    <property type="term" value="F:DNA-binding transcription factor activity"/>
    <property type="evidence" value="ECO:0007669"/>
    <property type="project" value="TreeGrafter"/>
</dbReference>
<dbReference type="Gene3D" id="1.10.10.10">
    <property type="entry name" value="Winged helix-like DNA-binding domain superfamily/Winged helix DNA-binding domain"/>
    <property type="match status" value="1"/>
</dbReference>
<dbReference type="GO" id="GO:0003677">
    <property type="term" value="F:DNA binding"/>
    <property type="evidence" value="ECO:0007669"/>
    <property type="project" value="UniProtKB-KW"/>
</dbReference>
<protein>
    <submittedName>
        <fullName evidence="6">IclR family transcriptional regulator</fullName>
    </submittedName>
</protein>
<dbReference type="Proteomes" id="UP001486888">
    <property type="component" value="Chromosome"/>
</dbReference>
<dbReference type="SUPFAM" id="SSF55781">
    <property type="entry name" value="GAF domain-like"/>
    <property type="match status" value="1"/>
</dbReference>
<dbReference type="RefSeq" id="WP_345472343.1">
    <property type="nucleotide sequence ID" value="NZ_CP125942.1"/>
</dbReference>
<accession>A0AAU6WEK5</accession>
<dbReference type="InterPro" id="IPR029016">
    <property type="entry name" value="GAF-like_dom_sf"/>
</dbReference>
<sequence length="264" mass="28706">MAETETKPSAGVAANRSVSRAISILRAMAASPNPMNVTEIGLKVGLPRATTFRLLVTLEEEGFVDRQETLYTLGWDLARIAQDVDPSSGLASRVQGTVAEIADELGETLTLSLRRGRYDLDLIVQESPRAIGVTMSDMHGMRWPLHAAATGKLLLADLDNDEIKVATNNKLEKLTSATISTYPALMKHIETVREQGWASTIEELEEGIISFAVPIYGKTGHLLATLAYIAPRLNIGSVSVEEEKIEALKEGAQRLTQRIVSLVN</sequence>
<gene>
    <name evidence="6" type="ORF">QMQ05_01305</name>
</gene>
<feature type="domain" description="HTH iclR-type" evidence="4">
    <location>
        <begin position="15"/>
        <end position="75"/>
    </location>
</feature>
<dbReference type="PANTHER" id="PTHR30136:SF24">
    <property type="entry name" value="HTH-TYPE TRANSCRIPTIONAL REPRESSOR ALLR"/>
    <property type="match status" value="1"/>
</dbReference>
<dbReference type="InterPro" id="IPR014757">
    <property type="entry name" value="Tscrpt_reg_IclR_C"/>
</dbReference>
<dbReference type="InterPro" id="IPR036388">
    <property type="entry name" value="WH-like_DNA-bd_sf"/>
</dbReference>
<dbReference type="GO" id="GO:0045892">
    <property type="term" value="P:negative regulation of DNA-templated transcription"/>
    <property type="evidence" value="ECO:0007669"/>
    <property type="project" value="TreeGrafter"/>
</dbReference>
<dbReference type="SMART" id="SM00346">
    <property type="entry name" value="HTH_ICLR"/>
    <property type="match status" value="1"/>
</dbReference>
<dbReference type="AlphaFoldDB" id="A0AAU6WEK5"/>
<dbReference type="PROSITE" id="PS51078">
    <property type="entry name" value="ICLR_ED"/>
    <property type="match status" value="1"/>
</dbReference>
<evidence type="ECO:0000256" key="2">
    <source>
        <dbReference type="ARBA" id="ARBA00023125"/>
    </source>
</evidence>
<dbReference type="InterPro" id="IPR036390">
    <property type="entry name" value="WH_DNA-bd_sf"/>
</dbReference>
<evidence type="ECO:0000313" key="6">
    <source>
        <dbReference type="EMBL" id="XAO46212.1"/>
    </source>
</evidence>
<name>A0AAU6WEK5_9MICC</name>
<evidence type="ECO:0000256" key="1">
    <source>
        <dbReference type="ARBA" id="ARBA00023015"/>
    </source>
</evidence>
<dbReference type="EMBL" id="CP125942">
    <property type="protein sequence ID" value="XAO46212.1"/>
    <property type="molecule type" value="Genomic_DNA"/>
</dbReference>
<dbReference type="KEGG" id="gey:QMQ05_01305"/>
<dbReference type="InterPro" id="IPR050707">
    <property type="entry name" value="HTH_MetabolicPath_Reg"/>
</dbReference>
<dbReference type="InterPro" id="IPR005471">
    <property type="entry name" value="Tscrpt_reg_IclR_N"/>
</dbReference>
<dbReference type="PANTHER" id="PTHR30136">
    <property type="entry name" value="HELIX-TURN-HELIX TRANSCRIPTIONAL REGULATOR, ICLR FAMILY"/>
    <property type="match status" value="1"/>
</dbReference>
<dbReference type="Pfam" id="PF01614">
    <property type="entry name" value="IclR_C"/>
    <property type="match status" value="1"/>
</dbReference>
<keyword evidence="3" id="KW-0804">Transcription</keyword>
<evidence type="ECO:0000313" key="7">
    <source>
        <dbReference type="Proteomes" id="UP001486888"/>
    </source>
</evidence>
<keyword evidence="2" id="KW-0238">DNA-binding</keyword>
<dbReference type="Gene3D" id="3.30.450.40">
    <property type="match status" value="1"/>
</dbReference>
<keyword evidence="7" id="KW-1185">Reference proteome</keyword>
<feature type="domain" description="IclR-ED" evidence="5">
    <location>
        <begin position="76"/>
        <end position="261"/>
    </location>
</feature>
<dbReference type="PROSITE" id="PS51077">
    <property type="entry name" value="HTH_ICLR"/>
    <property type="match status" value="1"/>
</dbReference>
<keyword evidence="1" id="KW-0805">Transcription regulation</keyword>
<evidence type="ECO:0000259" key="5">
    <source>
        <dbReference type="PROSITE" id="PS51078"/>
    </source>
</evidence>
<evidence type="ECO:0000259" key="4">
    <source>
        <dbReference type="PROSITE" id="PS51077"/>
    </source>
</evidence>
<reference evidence="6 7" key="1">
    <citation type="submission" date="2023-05" db="EMBL/GenBank/DDBJ databases">
        <title>Glutamicibacter sp. B1, complete genome.</title>
        <authorList>
            <person name="Long Y.H."/>
            <person name="Fang T."/>
            <person name="Li X.Y."/>
        </authorList>
    </citation>
    <scope>NUCLEOTIDE SEQUENCE [LARGE SCALE GENOMIC DNA]</scope>
    <source>
        <strain evidence="6 7">B1</strain>
    </source>
</reference>
<evidence type="ECO:0000256" key="3">
    <source>
        <dbReference type="ARBA" id="ARBA00023163"/>
    </source>
</evidence>
<organism evidence="6 7">
    <name type="scientific">Glutamicibacter ectropisis</name>
    <dbReference type="NCBI Taxonomy" id="3046593"/>
    <lineage>
        <taxon>Bacteria</taxon>
        <taxon>Bacillati</taxon>
        <taxon>Actinomycetota</taxon>
        <taxon>Actinomycetes</taxon>
        <taxon>Micrococcales</taxon>
        <taxon>Micrococcaceae</taxon>
        <taxon>Glutamicibacter</taxon>
    </lineage>
</organism>
<dbReference type="Pfam" id="PF09339">
    <property type="entry name" value="HTH_IclR"/>
    <property type="match status" value="1"/>
</dbReference>